<reference evidence="2" key="1">
    <citation type="submission" date="2025-08" db="UniProtKB">
        <authorList>
            <consortium name="Ensembl"/>
        </authorList>
    </citation>
    <scope>IDENTIFICATION</scope>
</reference>
<dbReference type="InterPro" id="IPR024592">
    <property type="entry name" value="Variable_lymphocyte_rcpt_C"/>
</dbReference>
<sequence>PANCACSDILYLSRWISQHPGLQWTGSSWSVNPDSAKCSGTN</sequence>
<dbReference type="Pfam" id="PF11921">
    <property type="entry name" value="DUF3439"/>
    <property type="match status" value="1"/>
</dbReference>
<reference evidence="2" key="2">
    <citation type="submission" date="2025-09" db="UniProtKB">
        <authorList>
            <consortium name="Ensembl"/>
        </authorList>
    </citation>
    <scope>IDENTIFICATION</scope>
</reference>
<feature type="domain" description="Variable lymphocyte receptor C-terminal" evidence="1">
    <location>
        <begin position="5"/>
        <end position="41"/>
    </location>
</feature>
<dbReference type="Gene3D" id="3.80.10.10">
    <property type="entry name" value="Ribonuclease Inhibitor"/>
    <property type="match status" value="1"/>
</dbReference>
<evidence type="ECO:0000259" key="1">
    <source>
        <dbReference type="Pfam" id="PF11921"/>
    </source>
</evidence>
<dbReference type="InterPro" id="IPR032675">
    <property type="entry name" value="LRR_dom_sf"/>
</dbReference>
<accession>S4RPE6</accession>
<proteinExistence type="predicted"/>
<dbReference type="HOGENOM" id="CLU_217414_0_0_1"/>
<evidence type="ECO:0000313" key="2">
    <source>
        <dbReference type="Ensembl" id="ENSPMAP00000007082.1"/>
    </source>
</evidence>
<protein>
    <recommendedName>
        <fullName evidence="1">Variable lymphocyte receptor C-terminal domain-containing protein</fullName>
    </recommendedName>
</protein>
<dbReference type="AlphaFoldDB" id="S4RPE6"/>
<dbReference type="Ensembl" id="ENSPMAT00000007113.1">
    <property type="protein sequence ID" value="ENSPMAP00000007082.1"/>
    <property type="gene ID" value="ENSPMAG00000006434.1"/>
</dbReference>
<organism evidence="2">
    <name type="scientific">Petromyzon marinus</name>
    <name type="common">Sea lamprey</name>
    <dbReference type="NCBI Taxonomy" id="7757"/>
    <lineage>
        <taxon>Eukaryota</taxon>
        <taxon>Metazoa</taxon>
        <taxon>Chordata</taxon>
        <taxon>Craniata</taxon>
        <taxon>Vertebrata</taxon>
        <taxon>Cyclostomata</taxon>
        <taxon>Hyperoartia</taxon>
        <taxon>Petromyzontiformes</taxon>
        <taxon>Petromyzontidae</taxon>
        <taxon>Petromyzon</taxon>
    </lineage>
</organism>
<dbReference type="GeneTree" id="ENSGT01130000279079"/>
<name>S4RPE6_PETMA</name>